<evidence type="ECO:0000256" key="1">
    <source>
        <dbReference type="ARBA" id="ARBA00022737"/>
    </source>
</evidence>
<feature type="repeat" description="PPR" evidence="2">
    <location>
        <begin position="201"/>
        <end position="235"/>
    </location>
</feature>
<evidence type="ECO:0000313" key="4">
    <source>
        <dbReference type="EMBL" id="KAH9307220.1"/>
    </source>
</evidence>
<dbReference type="Pfam" id="PF01535">
    <property type="entry name" value="PPR"/>
    <property type="match status" value="4"/>
</dbReference>
<keyword evidence="5" id="KW-1185">Reference proteome</keyword>
<evidence type="ECO:0008006" key="6">
    <source>
        <dbReference type="Google" id="ProtNLM"/>
    </source>
</evidence>
<feature type="region of interest" description="Disordered" evidence="3">
    <location>
        <begin position="56"/>
        <end position="86"/>
    </location>
</feature>
<dbReference type="Gene3D" id="1.25.40.10">
    <property type="entry name" value="Tetratricopeptide repeat domain"/>
    <property type="match status" value="2"/>
</dbReference>
<accession>A0AA38KYR7</accession>
<dbReference type="PANTHER" id="PTHR47937">
    <property type="entry name" value="PLASTID TRANSCRIPTIONALLY ACTIVE CHROMOSOME 2-LIKE PROTEIN"/>
    <property type="match status" value="1"/>
</dbReference>
<dbReference type="NCBIfam" id="TIGR00756">
    <property type="entry name" value="PPR"/>
    <property type="match status" value="2"/>
</dbReference>
<dbReference type="OMA" id="CLKNCAR"/>
<dbReference type="PROSITE" id="PS51375">
    <property type="entry name" value="PPR"/>
    <property type="match status" value="4"/>
</dbReference>
<feature type="repeat" description="PPR" evidence="2">
    <location>
        <begin position="236"/>
        <end position="270"/>
    </location>
</feature>
<gene>
    <name evidence="4" type="ORF">KI387_035131</name>
</gene>
<dbReference type="Pfam" id="PF13041">
    <property type="entry name" value="PPR_2"/>
    <property type="match status" value="1"/>
</dbReference>
<dbReference type="AlphaFoldDB" id="A0AA38KYR7"/>
<dbReference type="InterPro" id="IPR002885">
    <property type="entry name" value="PPR_rpt"/>
</dbReference>
<evidence type="ECO:0000313" key="5">
    <source>
        <dbReference type="Proteomes" id="UP000824469"/>
    </source>
</evidence>
<dbReference type="SUPFAM" id="SSF81901">
    <property type="entry name" value="HCP-like"/>
    <property type="match status" value="1"/>
</dbReference>
<reference evidence="4 5" key="1">
    <citation type="journal article" date="2021" name="Nat. Plants">
        <title>The Taxus genome provides insights into paclitaxel biosynthesis.</title>
        <authorList>
            <person name="Xiong X."/>
            <person name="Gou J."/>
            <person name="Liao Q."/>
            <person name="Li Y."/>
            <person name="Zhou Q."/>
            <person name="Bi G."/>
            <person name="Li C."/>
            <person name="Du R."/>
            <person name="Wang X."/>
            <person name="Sun T."/>
            <person name="Guo L."/>
            <person name="Liang H."/>
            <person name="Lu P."/>
            <person name="Wu Y."/>
            <person name="Zhang Z."/>
            <person name="Ro D.K."/>
            <person name="Shang Y."/>
            <person name="Huang S."/>
            <person name="Yan J."/>
        </authorList>
    </citation>
    <scope>NUCLEOTIDE SEQUENCE [LARGE SCALE GENOMIC DNA]</scope>
    <source>
        <strain evidence="4">Ta-2019</strain>
    </source>
</reference>
<evidence type="ECO:0000256" key="2">
    <source>
        <dbReference type="PROSITE-ProRule" id="PRU00708"/>
    </source>
</evidence>
<evidence type="ECO:0000256" key="3">
    <source>
        <dbReference type="SAM" id="MobiDB-lite"/>
    </source>
</evidence>
<keyword evidence="1" id="KW-0677">Repeat</keyword>
<protein>
    <recommendedName>
        <fullName evidence="6">Pentatricopeptide repeat-containing protein</fullName>
    </recommendedName>
</protein>
<organism evidence="4 5">
    <name type="scientific">Taxus chinensis</name>
    <name type="common">Chinese yew</name>
    <name type="synonym">Taxus wallichiana var. chinensis</name>
    <dbReference type="NCBI Taxonomy" id="29808"/>
    <lineage>
        <taxon>Eukaryota</taxon>
        <taxon>Viridiplantae</taxon>
        <taxon>Streptophyta</taxon>
        <taxon>Embryophyta</taxon>
        <taxon>Tracheophyta</taxon>
        <taxon>Spermatophyta</taxon>
        <taxon>Pinopsida</taxon>
        <taxon>Pinidae</taxon>
        <taxon>Conifers II</taxon>
        <taxon>Cupressales</taxon>
        <taxon>Taxaceae</taxon>
        <taxon>Taxus</taxon>
    </lineage>
</organism>
<feature type="repeat" description="PPR" evidence="2">
    <location>
        <begin position="305"/>
        <end position="339"/>
    </location>
</feature>
<proteinExistence type="predicted"/>
<dbReference type="Proteomes" id="UP000824469">
    <property type="component" value="Unassembled WGS sequence"/>
</dbReference>
<dbReference type="EMBL" id="JAHRHJ020000007">
    <property type="protein sequence ID" value="KAH9307220.1"/>
    <property type="molecule type" value="Genomic_DNA"/>
</dbReference>
<dbReference type="PANTHER" id="PTHR47937:SF2">
    <property type="entry name" value="PENTATRICOPEPTIDE (PPR) REPEAT-CONTAINING PROTEIN, PF01535'-RELATED"/>
    <property type="match status" value="1"/>
</dbReference>
<name>A0AA38KYR7_TAXCH</name>
<comment type="caution">
    <text evidence="4">The sequence shown here is derived from an EMBL/GenBank/DDBJ whole genome shotgun (WGS) entry which is preliminary data.</text>
</comment>
<dbReference type="InterPro" id="IPR052308">
    <property type="entry name" value="PPR_domain-containing"/>
</dbReference>
<feature type="repeat" description="PPR" evidence="2">
    <location>
        <begin position="131"/>
        <end position="165"/>
    </location>
</feature>
<dbReference type="InterPro" id="IPR011990">
    <property type="entry name" value="TPR-like_helical_dom_sf"/>
</dbReference>
<sequence length="372" mass="42152">MGIYKRLITALASHASSVTSSSSSSLRAREPWTVFRRGMREVYMSQAALDAAAERRARKRKLRVDPPMSALQRNRYGPPKPHDPNLPEPINVLVGDRLSLHNRLQALSRSGKLDDALVAARQAQYSRIRPTIFTYNSLLGHLHRAAKYEHVFNLFAFMRQAGVIPNVVTYNIVLGSHAELLDMEKSFAMLQMIYDAKMSPSNVTFSHLMRAHFRLEKYEDVMRLFREMLEKCYGADPPTYANTIEGFVKGGAMDQATELYMEMRKRGSIFSEPVFCNLIKGYIAAGRTQEALDVFEFVPEKVERTALSGNAVIEGFCNAGRIQDALDFFEKLGEKDLKRDALSIALLMDYYIEQEGNLQEAEKIFRSAGLVF</sequence>